<dbReference type="AlphaFoldDB" id="A0A0E9PWZ2"/>
<dbReference type="EMBL" id="GBXM01099563">
    <property type="protein sequence ID" value="JAH09014.1"/>
    <property type="molecule type" value="Transcribed_RNA"/>
</dbReference>
<accession>A0A0E9PWZ2</accession>
<organism evidence="1">
    <name type="scientific">Anguilla anguilla</name>
    <name type="common">European freshwater eel</name>
    <name type="synonym">Muraena anguilla</name>
    <dbReference type="NCBI Taxonomy" id="7936"/>
    <lineage>
        <taxon>Eukaryota</taxon>
        <taxon>Metazoa</taxon>
        <taxon>Chordata</taxon>
        <taxon>Craniata</taxon>
        <taxon>Vertebrata</taxon>
        <taxon>Euteleostomi</taxon>
        <taxon>Actinopterygii</taxon>
        <taxon>Neopterygii</taxon>
        <taxon>Teleostei</taxon>
        <taxon>Anguilliformes</taxon>
        <taxon>Anguillidae</taxon>
        <taxon>Anguilla</taxon>
    </lineage>
</organism>
<reference evidence="1" key="1">
    <citation type="submission" date="2014-11" db="EMBL/GenBank/DDBJ databases">
        <authorList>
            <person name="Amaro Gonzalez C."/>
        </authorList>
    </citation>
    <scope>NUCLEOTIDE SEQUENCE</scope>
</reference>
<sequence length="55" mass="6344">MLKDYNSFVGLFYTRAIAFVTVESTRSVSELVSGQCPKFPAHHLSFPWLFRLVLH</sequence>
<reference evidence="1" key="2">
    <citation type="journal article" date="2015" name="Fish Shellfish Immunol.">
        <title>Early steps in the European eel (Anguilla anguilla)-Vibrio vulnificus interaction in the gills: Role of the RtxA13 toxin.</title>
        <authorList>
            <person name="Callol A."/>
            <person name="Pajuelo D."/>
            <person name="Ebbesson L."/>
            <person name="Teles M."/>
            <person name="MacKenzie S."/>
            <person name="Amaro C."/>
        </authorList>
    </citation>
    <scope>NUCLEOTIDE SEQUENCE</scope>
</reference>
<evidence type="ECO:0000313" key="1">
    <source>
        <dbReference type="EMBL" id="JAH09014.1"/>
    </source>
</evidence>
<name>A0A0E9PWZ2_ANGAN</name>
<protein>
    <submittedName>
        <fullName evidence="1">Uncharacterized protein</fullName>
    </submittedName>
</protein>
<proteinExistence type="predicted"/>